<name>A0A1M4US77_9FIRM</name>
<keyword evidence="4" id="KW-0997">Cell inner membrane</keyword>
<evidence type="ECO:0000256" key="9">
    <source>
        <dbReference type="SAM" id="Phobius"/>
    </source>
</evidence>
<dbReference type="OrthoDB" id="9813906at2"/>
<dbReference type="PANTHER" id="PTHR32196:SF71">
    <property type="entry name" value="AUTOINDUCER 2 IMPORT SYSTEM PERMEASE PROTEIN LSRD"/>
    <property type="match status" value="1"/>
</dbReference>
<sequence length="325" mass="34013">MQYKKANSENRFSLKNIQFSKYMVYIVFFVAFILFAITLNDKGFTSSRNLMNVLRQTAMISIMAAAGTFVIAAGQIDLTVGSVAAMTAMISALVLQSTNSIVLAIICGLGVGLIVGLVNGLLVTKLGIPSFLATLGIMSAVRGSAMWITDTAAVPIENSTFNKVFGIGDVGGISVLILWTIFIYIIAVIVFNKTAFGRHVLATGGNEVSARYSGVKTDRIKRSVFIISGLCASFAGILYAARMQAGRFSFGQGDELTVIAAVVLGGAAMSGGKGSIIGALTGSVLMGIINNALILAGLSTAQQTIVKGLIIVLAVALSNFSQNKK</sequence>
<evidence type="ECO:0000256" key="7">
    <source>
        <dbReference type="ARBA" id="ARBA00023136"/>
    </source>
</evidence>
<gene>
    <name evidence="10" type="ORF">SAMN02746064_00810</name>
</gene>
<dbReference type="RefSeq" id="WP_073269804.1">
    <property type="nucleotide sequence ID" value="NZ_FQTU01000004.1"/>
</dbReference>
<feature type="transmembrane region" description="Helical" evidence="9">
    <location>
        <begin position="253"/>
        <end position="270"/>
    </location>
</feature>
<dbReference type="Pfam" id="PF02653">
    <property type="entry name" value="BPD_transp_2"/>
    <property type="match status" value="1"/>
</dbReference>
<dbReference type="GO" id="GO:0022857">
    <property type="term" value="F:transmembrane transporter activity"/>
    <property type="evidence" value="ECO:0007669"/>
    <property type="project" value="InterPro"/>
</dbReference>
<evidence type="ECO:0000256" key="3">
    <source>
        <dbReference type="ARBA" id="ARBA00022475"/>
    </source>
</evidence>
<dbReference type="CDD" id="cd06579">
    <property type="entry name" value="TM_PBP1_transp_AraH_like"/>
    <property type="match status" value="1"/>
</dbReference>
<comment type="subcellular location">
    <subcellularLocation>
        <location evidence="1">Cell membrane</location>
        <topology evidence="1">Multi-pass membrane protein</topology>
    </subcellularLocation>
</comment>
<feature type="transmembrane region" description="Helical" evidence="9">
    <location>
        <begin position="102"/>
        <end position="122"/>
    </location>
</feature>
<accession>A0A1M4US77</accession>
<feature type="transmembrane region" description="Helical" evidence="9">
    <location>
        <begin position="53"/>
        <end position="72"/>
    </location>
</feature>
<dbReference type="AlphaFoldDB" id="A0A1M4US77"/>
<keyword evidence="6 9" id="KW-1133">Transmembrane helix</keyword>
<evidence type="ECO:0000256" key="2">
    <source>
        <dbReference type="ARBA" id="ARBA00022448"/>
    </source>
</evidence>
<feature type="transmembrane region" description="Helical" evidence="9">
    <location>
        <begin position="223"/>
        <end position="241"/>
    </location>
</feature>
<feature type="transmembrane region" description="Helical" evidence="9">
    <location>
        <begin position="22"/>
        <end position="41"/>
    </location>
</feature>
<evidence type="ECO:0000313" key="11">
    <source>
        <dbReference type="Proteomes" id="UP000184251"/>
    </source>
</evidence>
<dbReference type="PANTHER" id="PTHR32196">
    <property type="entry name" value="ABC TRANSPORTER PERMEASE PROTEIN YPHD-RELATED-RELATED"/>
    <property type="match status" value="1"/>
</dbReference>
<protein>
    <recommendedName>
        <fullName evidence="8">Autoinducer 2 import system permease protein LsrD</fullName>
    </recommendedName>
</protein>
<keyword evidence="11" id="KW-1185">Reference proteome</keyword>
<evidence type="ECO:0000256" key="5">
    <source>
        <dbReference type="ARBA" id="ARBA00022692"/>
    </source>
</evidence>
<keyword evidence="5 9" id="KW-0812">Transmembrane</keyword>
<evidence type="ECO:0000256" key="8">
    <source>
        <dbReference type="ARBA" id="ARBA00039381"/>
    </source>
</evidence>
<organism evidence="10 11">
    <name type="scientific">Alkalibacter saccharofermentans DSM 14828</name>
    <dbReference type="NCBI Taxonomy" id="1120975"/>
    <lineage>
        <taxon>Bacteria</taxon>
        <taxon>Bacillati</taxon>
        <taxon>Bacillota</taxon>
        <taxon>Clostridia</taxon>
        <taxon>Eubacteriales</taxon>
        <taxon>Eubacteriaceae</taxon>
        <taxon>Alkalibacter</taxon>
    </lineage>
</organism>
<keyword evidence="7 9" id="KW-0472">Membrane</keyword>
<dbReference type="Proteomes" id="UP000184251">
    <property type="component" value="Unassembled WGS sequence"/>
</dbReference>
<evidence type="ECO:0000256" key="1">
    <source>
        <dbReference type="ARBA" id="ARBA00004651"/>
    </source>
</evidence>
<keyword evidence="2" id="KW-0813">Transport</keyword>
<dbReference type="GO" id="GO:0005886">
    <property type="term" value="C:plasma membrane"/>
    <property type="evidence" value="ECO:0007669"/>
    <property type="project" value="UniProtKB-SubCell"/>
</dbReference>
<proteinExistence type="predicted"/>
<dbReference type="InterPro" id="IPR001851">
    <property type="entry name" value="ABC_transp_permease"/>
</dbReference>
<dbReference type="STRING" id="1120975.SAMN02746064_00810"/>
<evidence type="ECO:0000256" key="4">
    <source>
        <dbReference type="ARBA" id="ARBA00022519"/>
    </source>
</evidence>
<evidence type="ECO:0000313" key="10">
    <source>
        <dbReference type="EMBL" id="SHE59582.1"/>
    </source>
</evidence>
<keyword evidence="3" id="KW-1003">Cell membrane</keyword>
<reference evidence="10 11" key="1">
    <citation type="submission" date="2016-11" db="EMBL/GenBank/DDBJ databases">
        <authorList>
            <person name="Jaros S."/>
            <person name="Januszkiewicz K."/>
            <person name="Wedrychowicz H."/>
        </authorList>
    </citation>
    <scope>NUCLEOTIDE SEQUENCE [LARGE SCALE GENOMIC DNA]</scope>
    <source>
        <strain evidence="10 11">DSM 14828</strain>
    </source>
</reference>
<dbReference type="EMBL" id="FQTU01000004">
    <property type="protein sequence ID" value="SHE59582.1"/>
    <property type="molecule type" value="Genomic_DNA"/>
</dbReference>
<feature type="transmembrane region" description="Helical" evidence="9">
    <location>
        <begin position="170"/>
        <end position="191"/>
    </location>
</feature>
<evidence type="ECO:0000256" key="6">
    <source>
        <dbReference type="ARBA" id="ARBA00022989"/>
    </source>
</evidence>